<evidence type="ECO:0000313" key="3">
    <source>
        <dbReference type="Proteomes" id="UP000240009"/>
    </source>
</evidence>
<reference evidence="2 3" key="1">
    <citation type="submission" date="2018-02" db="EMBL/GenBank/DDBJ databases">
        <title>Comparative genomes isolates from brazilian mangrove.</title>
        <authorList>
            <person name="Araujo J.E."/>
            <person name="Taketani R.G."/>
            <person name="Silva M.C.P."/>
            <person name="Loureco M.V."/>
            <person name="Andreote F.D."/>
        </authorList>
    </citation>
    <scope>NUCLEOTIDE SEQUENCE [LARGE SCALE GENOMIC DNA]</scope>
    <source>
        <strain evidence="2 3">HEX-2 MGV</strain>
    </source>
</reference>
<dbReference type="EMBL" id="PUIA01000057">
    <property type="protein sequence ID" value="PQO27385.1"/>
    <property type="molecule type" value="Genomic_DNA"/>
</dbReference>
<dbReference type="AlphaFoldDB" id="A0A2S8F5E6"/>
<sequence>MIGGPLPHQEKGAVQSLNPKGGEPPAVVVRKPISHGLTDRLAWVGGSTPILVDGTQDTSPGKTAATTLAVCGDETTGVVYSEGFWC</sequence>
<evidence type="ECO:0000313" key="2">
    <source>
        <dbReference type="EMBL" id="PQO27385.1"/>
    </source>
</evidence>
<dbReference type="Proteomes" id="UP000240009">
    <property type="component" value="Unassembled WGS sequence"/>
</dbReference>
<comment type="caution">
    <text evidence="2">The sequence shown here is derived from an EMBL/GenBank/DDBJ whole genome shotgun (WGS) entry which is preliminary data.</text>
</comment>
<evidence type="ECO:0000256" key="1">
    <source>
        <dbReference type="SAM" id="MobiDB-lite"/>
    </source>
</evidence>
<proteinExistence type="predicted"/>
<gene>
    <name evidence="2" type="ORF">C5Y96_17750</name>
</gene>
<accession>A0A2S8F5E6</accession>
<feature type="region of interest" description="Disordered" evidence="1">
    <location>
        <begin position="1"/>
        <end position="24"/>
    </location>
</feature>
<organism evidence="2 3">
    <name type="scientific">Blastopirellula marina</name>
    <dbReference type="NCBI Taxonomy" id="124"/>
    <lineage>
        <taxon>Bacteria</taxon>
        <taxon>Pseudomonadati</taxon>
        <taxon>Planctomycetota</taxon>
        <taxon>Planctomycetia</taxon>
        <taxon>Pirellulales</taxon>
        <taxon>Pirellulaceae</taxon>
        <taxon>Blastopirellula</taxon>
    </lineage>
</organism>
<name>A0A2S8F5E6_9BACT</name>
<protein>
    <submittedName>
        <fullName evidence="2">Uncharacterized protein</fullName>
    </submittedName>
</protein>